<dbReference type="RefSeq" id="WP_072781019.1">
    <property type="nucleotide sequence ID" value="NZ_CP045292.1"/>
</dbReference>
<dbReference type="OrthoDB" id="9808602at2"/>
<proteinExistence type="inferred from homology"/>
<gene>
    <name evidence="3" type="ORF">SAMN05444337_0370</name>
</gene>
<name>A0A1M6CGC5_9FLAO</name>
<dbReference type="GO" id="GO:0016780">
    <property type="term" value="F:phosphotransferase activity, for other substituted phosphate groups"/>
    <property type="evidence" value="ECO:0007669"/>
    <property type="project" value="TreeGrafter"/>
</dbReference>
<dbReference type="Pfam" id="PF02397">
    <property type="entry name" value="Bac_transf"/>
    <property type="match status" value="1"/>
</dbReference>
<reference evidence="3 4" key="1">
    <citation type="submission" date="2016-11" db="EMBL/GenBank/DDBJ databases">
        <authorList>
            <person name="Jaros S."/>
            <person name="Januszkiewicz K."/>
            <person name="Wedrychowicz H."/>
        </authorList>
    </citation>
    <scope>NUCLEOTIDE SEQUENCE [LARGE SCALE GENOMIC DNA]</scope>
    <source>
        <strain evidence="3 4">DSM 22807</strain>
    </source>
</reference>
<keyword evidence="3" id="KW-0808">Transferase</keyword>
<organism evidence="3 4">
    <name type="scientific">Flavobacterium haoranii</name>
    <dbReference type="NCBI Taxonomy" id="683124"/>
    <lineage>
        <taxon>Bacteria</taxon>
        <taxon>Pseudomonadati</taxon>
        <taxon>Bacteroidota</taxon>
        <taxon>Flavobacteriia</taxon>
        <taxon>Flavobacteriales</taxon>
        <taxon>Flavobacteriaceae</taxon>
        <taxon>Flavobacterium</taxon>
    </lineage>
</organism>
<evidence type="ECO:0000313" key="4">
    <source>
        <dbReference type="Proteomes" id="UP000184232"/>
    </source>
</evidence>
<dbReference type="PANTHER" id="PTHR30576:SF20">
    <property type="entry name" value="QUINOVOSAMINEPHOSPHOTRANSFERAE-RELATED"/>
    <property type="match status" value="1"/>
</dbReference>
<dbReference type="AlphaFoldDB" id="A0A1M6CGC5"/>
<dbReference type="STRING" id="683124.SAMN05444337_0370"/>
<evidence type="ECO:0000313" key="3">
    <source>
        <dbReference type="EMBL" id="SHI60080.1"/>
    </source>
</evidence>
<accession>A0A1M6CGC5</accession>
<keyword evidence="4" id="KW-1185">Reference proteome</keyword>
<dbReference type="PANTHER" id="PTHR30576">
    <property type="entry name" value="COLANIC BIOSYNTHESIS UDP-GLUCOSE LIPID CARRIER TRANSFERASE"/>
    <property type="match status" value="1"/>
</dbReference>
<protein>
    <submittedName>
        <fullName evidence="3">Sugar transferase</fullName>
    </submittedName>
</protein>
<feature type="domain" description="Bacterial sugar transferase" evidence="2">
    <location>
        <begin position="2"/>
        <end position="145"/>
    </location>
</feature>
<evidence type="ECO:0000256" key="1">
    <source>
        <dbReference type="ARBA" id="ARBA00006464"/>
    </source>
</evidence>
<sequence length="166" mass="19132">MLFKQVRIGKNGVPFVLYKFRSIPKDGVQPTSFGRFLRRTKLDELPQLYNLIRGDMTLIGPRPDVPGYADQLKGDDRILLQVKPGITGLASLKYKNEEQLLAKQENALRYNDTVIWPDKVRINIWYLHNRSLKLDLIILAATFLNLPLDVEALIQKIEDRKKMGTL</sequence>
<dbReference type="InterPro" id="IPR003362">
    <property type="entry name" value="Bact_transf"/>
</dbReference>
<evidence type="ECO:0000259" key="2">
    <source>
        <dbReference type="Pfam" id="PF02397"/>
    </source>
</evidence>
<dbReference type="Proteomes" id="UP000184232">
    <property type="component" value="Unassembled WGS sequence"/>
</dbReference>
<comment type="similarity">
    <text evidence="1">Belongs to the bacterial sugar transferase family.</text>
</comment>
<dbReference type="EMBL" id="FQZH01000001">
    <property type="protein sequence ID" value="SHI60080.1"/>
    <property type="molecule type" value="Genomic_DNA"/>
</dbReference>